<dbReference type="PANTHER" id="PTHR14027">
    <property type="entry name" value="RNA POLYMERASE-ASSOCIATED PROTEIN CTR9"/>
    <property type="match status" value="1"/>
</dbReference>
<dbReference type="GO" id="GO:0006355">
    <property type="term" value="P:regulation of DNA-templated transcription"/>
    <property type="evidence" value="ECO:0007669"/>
    <property type="project" value="InterPro"/>
</dbReference>
<dbReference type="EMBL" id="LAEV01001355">
    <property type="protein sequence ID" value="KKA28265.1"/>
    <property type="molecule type" value="Genomic_DNA"/>
</dbReference>
<name>A0A0F4ZDH5_9PEZI</name>
<keyword evidence="7" id="KW-1185">Reference proteome</keyword>
<dbReference type="GO" id="GO:0006368">
    <property type="term" value="P:transcription elongation by RNA polymerase II"/>
    <property type="evidence" value="ECO:0007669"/>
    <property type="project" value="TreeGrafter"/>
</dbReference>
<dbReference type="GO" id="GO:0000993">
    <property type="term" value="F:RNA polymerase II complex binding"/>
    <property type="evidence" value="ECO:0007669"/>
    <property type="project" value="TreeGrafter"/>
</dbReference>
<dbReference type="InterPro" id="IPR019734">
    <property type="entry name" value="TPR_rpt"/>
</dbReference>
<sequence>MASALRNGVANGSRGDGTPAKRFSDIPSAIDIPVRDQEDEAVEVDLNELIDDPTELCTLLENEQAARIYWMTVAMAYAKKNKADHAIEMLVRANQVLQSSSTREKVSMTCGLCFLYLYKAREAPRVAPSGSDSSETVKTKEYFLNQATASLNEASRINPAFPPLFLARGVLLLLKASLQSPSKGPGPSERDDLLQRALKSFEDALRVSSQRNMLALMGKARALFSMGKYAMALGCYQQTLQKMPSLIDPDPRIGIGCCYWMLNHKNDALAAWERALEVNPKNKWAQSLMGIYYLDASGRVPINSLEFLRLYSKSMTDYTQTAYKLDKNLPITCATFANYFLARKNYANAETLANKAIQYTDVNAIASDGWYLLAKKEHSEGNLALASDYYRRADDARGGGDRGYLPAKFGAAQVAILRNDLAEAKLRLEKIIQQTRNIEAMILLGTIYAEEVFQNEEAVTKQDKSQEAKKAITYLEQARNAARDPKRNIPFDSSVLLNLARLYMVETPENSLQCLLQVETHELEQIPEEERPKAVYDFGTKEEAKKLSEDEKQAIREKEDKRIALLCRELLPPQLLNNIGCFLQNSGKHAQACDTFQSAMNSCMRVVKTLPNADTDGLMTTISYNLARSYEYQGMTDEAIKLYETVLERHPGYVDAQTRLAYIKLRKFPHKEGPEAVAKLYQENNTDLEVRALYGWYLGKSARKRPTNVTEDPEFRHYKHTLQNYDKHDRYALVGMGNMYLQQAREMRRETEQDKQKRSAIYSKAMEFFDKALLLDPKNAFAAVGVAIALVEDKKDLKSALPIFVKARETVKDLPHPHVNLGHIYAELRQFNKAIDSYEMALGMEGKDNDSVILSCLGRVLMHRGRSERDLDSFDRALECAKKALASAPDQVHLRFNVAFVQVQLASTIHSLGEKSRTYAQLQAAMDGLEEAIKTLDEIAGASNLPYPKSDIEQRASMARNTQRKQLERAMAVQKEYEDRNAEKLRIANEKREEELRRKEAARAAEIAAEEARKERIRQERLVLMQRDKQLAEEMAEKERQINEAEMTSDGEGGRIKRKRKTGARSAAGPRRSRKKKTAGSDSESDNGPDDGGESGGEAGRAPKPKKRKLANKPASGGASRAKDNGKYKSAEIIEDSSSDSEADANVSFRGDESEDELEKAERRLEKEAAATAAGGGTGAGASPELEEKMDVDGDEEDEDEDVSQAKTKRRRGRVVDDDSDEDVVDE</sequence>
<feature type="compositionally biased region" description="Acidic residues" evidence="5">
    <location>
        <begin position="1083"/>
        <end position="1093"/>
    </location>
</feature>
<dbReference type="Pfam" id="PF13181">
    <property type="entry name" value="TPR_8"/>
    <property type="match status" value="1"/>
</dbReference>
<comment type="caution">
    <text evidence="6">The sequence shown here is derived from an EMBL/GenBank/DDBJ whole genome shotgun (WGS) entry which is preliminary data.</text>
</comment>
<evidence type="ECO:0000313" key="7">
    <source>
        <dbReference type="Proteomes" id="UP000033483"/>
    </source>
</evidence>
<proteinExistence type="predicted"/>
<dbReference type="SMART" id="SM00028">
    <property type="entry name" value="TPR"/>
    <property type="match status" value="9"/>
</dbReference>
<evidence type="ECO:0000313" key="6">
    <source>
        <dbReference type="EMBL" id="KKA28265.1"/>
    </source>
</evidence>
<dbReference type="GO" id="GO:0016593">
    <property type="term" value="C:Cdc73/Paf1 complex"/>
    <property type="evidence" value="ECO:0007669"/>
    <property type="project" value="TreeGrafter"/>
</dbReference>
<feature type="compositionally biased region" description="Basic and acidic residues" evidence="5">
    <location>
        <begin position="1034"/>
        <end position="1043"/>
    </location>
</feature>
<feature type="coiled-coil region" evidence="4">
    <location>
        <begin position="414"/>
        <end position="441"/>
    </location>
</feature>
<feature type="compositionally biased region" description="Acidic residues" evidence="5">
    <location>
        <begin position="1193"/>
        <end position="1203"/>
    </location>
</feature>
<feature type="region of interest" description="Disordered" evidence="5">
    <location>
        <begin position="1"/>
        <end position="24"/>
    </location>
</feature>
<evidence type="ECO:0000256" key="3">
    <source>
        <dbReference type="PROSITE-ProRule" id="PRU00339"/>
    </source>
</evidence>
<feature type="compositionally biased region" description="Basic and acidic residues" evidence="5">
    <location>
        <begin position="1121"/>
        <end position="1132"/>
    </location>
</feature>
<evidence type="ECO:0000256" key="4">
    <source>
        <dbReference type="SAM" id="Coils"/>
    </source>
</evidence>
<feature type="repeat" description="TPR" evidence="3">
    <location>
        <begin position="249"/>
        <end position="282"/>
    </location>
</feature>
<feature type="compositionally biased region" description="Acidic residues" evidence="5">
    <location>
        <begin position="1133"/>
        <end position="1143"/>
    </location>
</feature>
<keyword evidence="2 3" id="KW-0802">TPR repeat</keyword>
<reference evidence="6 7" key="1">
    <citation type="submission" date="2015-03" db="EMBL/GenBank/DDBJ databases">
        <authorList>
            <person name="Radwan O."/>
            <person name="Al-Naeli F.A."/>
            <person name="Rendon G.A."/>
            <person name="Fields C."/>
        </authorList>
    </citation>
    <scope>NUCLEOTIDE SEQUENCE [LARGE SCALE GENOMIC DNA]</scope>
    <source>
        <strain evidence="6">CR-DP1</strain>
    </source>
</reference>
<dbReference type="AlphaFoldDB" id="A0A0F4ZDH5"/>
<protein>
    <recommendedName>
        <fullName evidence="8">Tetratricopeptide repeat protein 1</fullName>
    </recommendedName>
</protein>
<dbReference type="OrthoDB" id="343875at2759"/>
<dbReference type="Proteomes" id="UP000033483">
    <property type="component" value="Unassembled WGS sequence"/>
</dbReference>
<keyword evidence="4" id="KW-0175">Coiled coil</keyword>
<evidence type="ECO:0008006" key="8">
    <source>
        <dbReference type="Google" id="ProtNLM"/>
    </source>
</evidence>
<dbReference type="Pfam" id="PF13174">
    <property type="entry name" value="TPR_6"/>
    <property type="match status" value="1"/>
</dbReference>
<keyword evidence="1" id="KW-0677">Repeat</keyword>
<organism evidence="6 7">
    <name type="scientific">Thielaviopsis punctulata</name>
    <dbReference type="NCBI Taxonomy" id="72032"/>
    <lineage>
        <taxon>Eukaryota</taxon>
        <taxon>Fungi</taxon>
        <taxon>Dikarya</taxon>
        <taxon>Ascomycota</taxon>
        <taxon>Pezizomycotina</taxon>
        <taxon>Sordariomycetes</taxon>
        <taxon>Hypocreomycetidae</taxon>
        <taxon>Microascales</taxon>
        <taxon>Ceratocystidaceae</taxon>
        <taxon>Thielaviopsis</taxon>
    </lineage>
</organism>
<feature type="region of interest" description="Disordered" evidence="5">
    <location>
        <begin position="1034"/>
        <end position="1227"/>
    </location>
</feature>
<dbReference type="SUPFAM" id="SSF48452">
    <property type="entry name" value="TPR-like"/>
    <property type="match status" value="4"/>
</dbReference>
<feature type="compositionally biased region" description="Acidic residues" evidence="5">
    <location>
        <begin position="1218"/>
        <end position="1227"/>
    </location>
</feature>
<evidence type="ECO:0000256" key="2">
    <source>
        <dbReference type="ARBA" id="ARBA00022803"/>
    </source>
</evidence>
<feature type="compositionally biased region" description="Basic and acidic residues" evidence="5">
    <location>
        <begin position="1160"/>
        <end position="1169"/>
    </location>
</feature>
<dbReference type="PANTHER" id="PTHR14027:SF2">
    <property type="entry name" value="RNA POLYMERASE-ASSOCIATED PROTEIN CTR9 HOMOLOG"/>
    <property type="match status" value="1"/>
</dbReference>
<gene>
    <name evidence="6" type="ORF">TD95_001854</name>
</gene>
<feature type="repeat" description="TPR" evidence="3">
    <location>
        <begin position="620"/>
        <end position="653"/>
    </location>
</feature>
<accession>A0A0F4ZDH5</accession>
<evidence type="ECO:0000256" key="5">
    <source>
        <dbReference type="SAM" id="MobiDB-lite"/>
    </source>
</evidence>
<dbReference type="Gene3D" id="1.25.40.10">
    <property type="entry name" value="Tetratricopeptide repeat domain"/>
    <property type="match status" value="4"/>
</dbReference>
<dbReference type="InterPro" id="IPR011990">
    <property type="entry name" value="TPR-like_helical_dom_sf"/>
</dbReference>
<evidence type="ECO:0000256" key="1">
    <source>
        <dbReference type="ARBA" id="ARBA00022737"/>
    </source>
</evidence>
<dbReference type="PROSITE" id="PS50005">
    <property type="entry name" value="TPR"/>
    <property type="match status" value="3"/>
</dbReference>
<feature type="repeat" description="TPR" evidence="3">
    <location>
        <begin position="815"/>
        <end position="848"/>
    </location>
</feature>
<dbReference type="InterPro" id="IPR031101">
    <property type="entry name" value="Ctr9"/>
</dbReference>